<dbReference type="PANTHER" id="PTHR10795">
    <property type="entry name" value="PROPROTEIN CONVERTASE SUBTILISIN/KEXIN"/>
    <property type="match status" value="1"/>
</dbReference>
<dbReference type="InterPro" id="IPR023828">
    <property type="entry name" value="Peptidase_S8_Ser-AS"/>
</dbReference>
<dbReference type="Gene3D" id="3.30.70.80">
    <property type="entry name" value="Peptidase S8 propeptide/proteinase inhibitor I9"/>
    <property type="match status" value="1"/>
</dbReference>
<evidence type="ECO:0000313" key="12">
    <source>
        <dbReference type="EMBL" id="RXH98906.1"/>
    </source>
</evidence>
<evidence type="ECO:0000256" key="1">
    <source>
        <dbReference type="ARBA" id="ARBA00004613"/>
    </source>
</evidence>
<dbReference type="PROSITE" id="PS00138">
    <property type="entry name" value="SUBTILASE_SER"/>
    <property type="match status" value="1"/>
</dbReference>
<dbReference type="Pfam" id="PF00082">
    <property type="entry name" value="Peptidase_S8"/>
    <property type="match status" value="1"/>
</dbReference>
<keyword evidence="4 8" id="KW-0732">Signal</keyword>
<keyword evidence="13" id="KW-1185">Reference proteome</keyword>
<gene>
    <name evidence="12" type="ORF">DVH24_011231</name>
</gene>
<dbReference type="InterPro" id="IPR041469">
    <property type="entry name" value="Subtilisin-like_FN3"/>
</dbReference>
<proteinExistence type="inferred from homology"/>
<dbReference type="Proteomes" id="UP000290289">
    <property type="component" value="Chromosome 5"/>
</dbReference>
<dbReference type="PROSITE" id="PS51892">
    <property type="entry name" value="SUBTILASE"/>
    <property type="match status" value="1"/>
</dbReference>
<evidence type="ECO:0008006" key="14">
    <source>
        <dbReference type="Google" id="ProtNLM"/>
    </source>
</evidence>
<dbReference type="InterPro" id="IPR045051">
    <property type="entry name" value="SBT"/>
</dbReference>
<dbReference type="Gene3D" id="2.60.40.2310">
    <property type="match status" value="1"/>
</dbReference>
<feature type="domain" description="Peptidase S8/S53" evidence="9">
    <location>
        <begin position="195"/>
        <end position="530"/>
    </location>
</feature>
<dbReference type="Pfam" id="PF17766">
    <property type="entry name" value="fn3_6"/>
    <property type="match status" value="1"/>
</dbReference>
<feature type="domain" description="Subtilisin-like protease fibronectin type-III" evidence="11">
    <location>
        <begin position="603"/>
        <end position="705"/>
    </location>
</feature>
<dbReference type="InterPro" id="IPR015500">
    <property type="entry name" value="Peptidase_S8_subtilisin-rel"/>
</dbReference>
<dbReference type="InterPro" id="IPR000209">
    <property type="entry name" value="Peptidase_S8/S53_dom"/>
</dbReference>
<dbReference type="InterPro" id="IPR037045">
    <property type="entry name" value="S8pro/Inhibitor_I9_sf"/>
</dbReference>
<dbReference type="GO" id="GO:0004252">
    <property type="term" value="F:serine-type endopeptidase activity"/>
    <property type="evidence" value="ECO:0007669"/>
    <property type="project" value="InterPro"/>
</dbReference>
<dbReference type="Pfam" id="PF05922">
    <property type="entry name" value="Inhibitor_I9"/>
    <property type="match status" value="1"/>
</dbReference>
<reference evidence="12 13" key="1">
    <citation type="submission" date="2018-10" db="EMBL/GenBank/DDBJ databases">
        <title>A high-quality apple genome assembly.</title>
        <authorList>
            <person name="Hu J."/>
        </authorList>
    </citation>
    <scope>NUCLEOTIDE SEQUENCE [LARGE SCALE GENOMIC DNA]</scope>
    <source>
        <strain evidence="13">cv. HFTH1</strain>
        <tissue evidence="12">Young leaf</tissue>
    </source>
</reference>
<evidence type="ECO:0000256" key="2">
    <source>
        <dbReference type="ARBA" id="ARBA00011073"/>
    </source>
</evidence>
<dbReference type="STRING" id="3750.A0A498JV12"/>
<keyword evidence="6" id="KW-0720">Serine protease</keyword>
<name>A0A498JV12_MALDO</name>
<evidence type="ECO:0000256" key="5">
    <source>
        <dbReference type="ARBA" id="ARBA00022801"/>
    </source>
</evidence>
<evidence type="ECO:0000256" key="8">
    <source>
        <dbReference type="SAM" id="SignalP"/>
    </source>
</evidence>
<comment type="similarity">
    <text evidence="2 7">Belongs to the peptidase S8 family.</text>
</comment>
<comment type="caution">
    <text evidence="7">Lacks conserved residue(s) required for the propagation of feature annotation.</text>
</comment>
<accession>A0A498JV12</accession>
<evidence type="ECO:0000256" key="4">
    <source>
        <dbReference type="ARBA" id="ARBA00022729"/>
    </source>
</evidence>
<dbReference type="AlphaFoldDB" id="A0A498JV12"/>
<dbReference type="EMBL" id="RDQH01000331">
    <property type="protein sequence ID" value="RXH98906.1"/>
    <property type="molecule type" value="Genomic_DNA"/>
</dbReference>
<feature type="chain" id="PRO_5019732099" description="Subtilisin-like protease" evidence="8">
    <location>
        <begin position="26"/>
        <end position="708"/>
    </location>
</feature>
<evidence type="ECO:0000259" key="11">
    <source>
        <dbReference type="Pfam" id="PF17766"/>
    </source>
</evidence>
<keyword evidence="3" id="KW-0645">Protease</keyword>
<keyword evidence="5" id="KW-0378">Hydrolase</keyword>
<dbReference type="PRINTS" id="PR00723">
    <property type="entry name" value="SUBTILISIN"/>
</dbReference>
<dbReference type="Gene3D" id="3.40.50.200">
    <property type="entry name" value="Peptidase S8/S53 domain"/>
    <property type="match status" value="2"/>
</dbReference>
<evidence type="ECO:0000313" key="13">
    <source>
        <dbReference type="Proteomes" id="UP000290289"/>
    </source>
</evidence>
<dbReference type="CDD" id="cd02120">
    <property type="entry name" value="PA_subtilisin_like"/>
    <property type="match status" value="1"/>
</dbReference>
<organism evidence="12 13">
    <name type="scientific">Malus domestica</name>
    <name type="common">Apple</name>
    <name type="synonym">Pyrus malus</name>
    <dbReference type="NCBI Taxonomy" id="3750"/>
    <lineage>
        <taxon>Eukaryota</taxon>
        <taxon>Viridiplantae</taxon>
        <taxon>Streptophyta</taxon>
        <taxon>Embryophyta</taxon>
        <taxon>Tracheophyta</taxon>
        <taxon>Spermatophyta</taxon>
        <taxon>Magnoliopsida</taxon>
        <taxon>eudicotyledons</taxon>
        <taxon>Gunneridae</taxon>
        <taxon>Pentapetalae</taxon>
        <taxon>rosids</taxon>
        <taxon>fabids</taxon>
        <taxon>Rosales</taxon>
        <taxon>Rosaceae</taxon>
        <taxon>Amygdaloideae</taxon>
        <taxon>Maleae</taxon>
        <taxon>Malus</taxon>
    </lineage>
</organism>
<sequence>MIRGLGLSVVVVLLLLLQSNSNASALSEEYKTYIIQMDYESSSATLASFPSVEAWHKSVLKSLPSSPPDYDDNSDMLLYSYSHALHGFSAKLTDSQLSELEDSPAHVATYPDSFGRLFTTHSPKFLGLNDKVGVWPASSYGKDVIIGVIDTGIWPESESFSDKGMPRNRTSFASSLCNRKLIGARSFNKGFRASGRNLAALDYDSPRDYNASDVLAGMDRAISDGVDIMSLSFGLYIPEYFNDVIAIASFSAVQRGIVVVCAVGNDGPLESSTSNGAPWITTVGAGTMDRTFTAKFTLDGGLFTAEGVSYFPLSVYISDAPLFYGKHNTSKQRCDPGALIREEVVSKVVLCDWSNLTSFVGQMTEVGNSGAYAGIFMSNESDFNLQDFTIPALVLPIEKGVLIKEYATRANKTTQVKTLSFVHTSLGSKPAPQVYSQSSRGPDRINPSILKPDILAPGVDVLGAVAPNRPSIFHLNNYELVSDYALLSGTSMAAPHVAGVAALVKAVHREWSPAAIRSAIMTSAYTVDNTNATIKDQETSLPATPLDFGAGHINPNKAMNPGLIYDMDVQDYIEFLCGLGYNAKQMRAVLRRSEWSCSSHLTQLNYPSFIASFKSSIDRSSTKSENFTRVVTNVGNHTSIYKAVLQVPRGLKIAVEPSTLAFSRKNQQHAFSLRVEIDGNASRVTYGYLKWIDQHSHIVSSPVVIVTN</sequence>
<dbReference type="GO" id="GO:0006508">
    <property type="term" value="P:proteolysis"/>
    <property type="evidence" value="ECO:0007669"/>
    <property type="project" value="UniProtKB-KW"/>
</dbReference>
<feature type="signal peptide" evidence="8">
    <location>
        <begin position="1"/>
        <end position="25"/>
    </location>
</feature>
<dbReference type="InterPro" id="IPR010259">
    <property type="entry name" value="S8pro/Inhibitor_I9"/>
</dbReference>
<dbReference type="InterPro" id="IPR036852">
    <property type="entry name" value="Peptidase_S8/S53_dom_sf"/>
</dbReference>
<evidence type="ECO:0000256" key="3">
    <source>
        <dbReference type="ARBA" id="ARBA00022670"/>
    </source>
</evidence>
<evidence type="ECO:0000256" key="7">
    <source>
        <dbReference type="PROSITE-ProRule" id="PRU01240"/>
    </source>
</evidence>
<dbReference type="SUPFAM" id="SSF52743">
    <property type="entry name" value="Subtilisin-like"/>
    <property type="match status" value="1"/>
</dbReference>
<protein>
    <recommendedName>
        <fullName evidence="14">Subtilisin-like protease</fullName>
    </recommendedName>
</protein>
<evidence type="ECO:0000259" key="10">
    <source>
        <dbReference type="Pfam" id="PF05922"/>
    </source>
</evidence>
<comment type="caution">
    <text evidence="12">The sequence shown here is derived from an EMBL/GenBank/DDBJ whole genome shotgun (WGS) entry which is preliminary data.</text>
</comment>
<feature type="domain" description="Inhibitor I9" evidence="10">
    <location>
        <begin position="32"/>
        <end position="114"/>
    </location>
</feature>
<dbReference type="GO" id="GO:0005576">
    <property type="term" value="C:extracellular region"/>
    <property type="evidence" value="ECO:0007669"/>
    <property type="project" value="UniProtKB-SubCell"/>
</dbReference>
<comment type="subcellular location">
    <subcellularLocation>
        <location evidence="1">Secreted</location>
    </subcellularLocation>
</comment>
<evidence type="ECO:0000256" key="6">
    <source>
        <dbReference type="ARBA" id="ARBA00022825"/>
    </source>
</evidence>
<evidence type="ECO:0000259" key="9">
    <source>
        <dbReference type="Pfam" id="PF00082"/>
    </source>
</evidence>
<dbReference type="FunFam" id="3.30.70.80:FF:000003">
    <property type="entry name" value="Subtilisin-like protease SBT1.9"/>
    <property type="match status" value="1"/>
</dbReference>